<proteinExistence type="predicted"/>
<evidence type="ECO:0000313" key="5">
    <source>
        <dbReference type="Proteomes" id="UP000683000"/>
    </source>
</evidence>
<dbReference type="Proteomes" id="UP000683000">
    <property type="component" value="Unassembled WGS sequence"/>
</dbReference>
<dbReference type="AlphaFoldDB" id="A0A8I2YJ79"/>
<protein>
    <submittedName>
        <fullName evidence="4">ADP-ribosylation</fullName>
    </submittedName>
</protein>
<feature type="compositionally biased region" description="Pro residues" evidence="1">
    <location>
        <begin position="36"/>
        <end position="47"/>
    </location>
</feature>
<evidence type="ECO:0000313" key="4">
    <source>
        <dbReference type="EMBL" id="KAG6373329.1"/>
    </source>
</evidence>
<evidence type="ECO:0000256" key="1">
    <source>
        <dbReference type="SAM" id="MobiDB-lite"/>
    </source>
</evidence>
<dbReference type="SUPFAM" id="SSF56399">
    <property type="entry name" value="ADP-ribosylation"/>
    <property type="match status" value="1"/>
</dbReference>
<feature type="signal peptide" evidence="2">
    <location>
        <begin position="1"/>
        <end position="24"/>
    </location>
</feature>
<gene>
    <name evidence="4" type="ORF">JVT61DRAFT_6471</name>
</gene>
<dbReference type="InterPro" id="IPR012317">
    <property type="entry name" value="Poly(ADP-ribose)pol_cat_dom"/>
</dbReference>
<dbReference type="Gene3D" id="3.90.228.10">
    <property type="match status" value="1"/>
</dbReference>
<evidence type="ECO:0000256" key="2">
    <source>
        <dbReference type="SAM" id="SignalP"/>
    </source>
</evidence>
<keyword evidence="5" id="KW-1185">Reference proteome</keyword>
<dbReference type="Pfam" id="PF00644">
    <property type="entry name" value="PARP"/>
    <property type="match status" value="1"/>
</dbReference>
<feature type="domain" description="PARP catalytic" evidence="3">
    <location>
        <begin position="375"/>
        <end position="439"/>
    </location>
</feature>
<keyword evidence="2" id="KW-0732">Signal</keyword>
<dbReference type="EMBL" id="JAGFBS010000022">
    <property type="protein sequence ID" value="KAG6373329.1"/>
    <property type="molecule type" value="Genomic_DNA"/>
</dbReference>
<organism evidence="4 5">
    <name type="scientific">Boletus reticuloceps</name>
    <dbReference type="NCBI Taxonomy" id="495285"/>
    <lineage>
        <taxon>Eukaryota</taxon>
        <taxon>Fungi</taxon>
        <taxon>Dikarya</taxon>
        <taxon>Basidiomycota</taxon>
        <taxon>Agaricomycotina</taxon>
        <taxon>Agaricomycetes</taxon>
        <taxon>Agaricomycetidae</taxon>
        <taxon>Boletales</taxon>
        <taxon>Boletineae</taxon>
        <taxon>Boletaceae</taxon>
        <taxon>Boletoideae</taxon>
        <taxon>Boletus</taxon>
    </lineage>
</organism>
<sequence>MCAALPPMHAALSVLGTMAGQYLAAQSAQAQSAQPQPQPQPQPPQPQPVFNAPPTRQPTTNTVNLCDFCHAKPKYFDGTKTHSYCGKTCAAKIQNKGASGSNPPARGKSGKAPARAKANICDYCHKQPKYNDGKTTHSFCGKSCAQKAKAAGVVSGGAPLAPSKSVGLHIDLVNAILTALRSRPLKNGCLLCGKAVKKGHFCSQACTSKVEKSAPLLIEVPNAHDTFKSGMVSSLGQYLERSDRILVADQFKVTWRHATPCPTVTRVYKVIGHSTSISKYEAYRWVTIYRDRPLISHQDLTGHLSRVEANLQLLDGLLGMKTVVGTEQRGSVFWETAGTPPSARQRRVLSVFEPLWQEDWLGKASDSFPVTNSGLTVRAFRFGAGIYTSSTSSKSNDYSNNVKPSKQKAILLNKVVVGKGYKMTQDNTRLTAPPPGYDSAVIPPHLRCIMVVSQVANINTF</sequence>
<dbReference type="OrthoDB" id="9514740at2759"/>
<feature type="compositionally biased region" description="Low complexity" evidence="1">
    <location>
        <begin position="26"/>
        <end position="35"/>
    </location>
</feature>
<evidence type="ECO:0000259" key="3">
    <source>
        <dbReference type="Pfam" id="PF00644"/>
    </source>
</evidence>
<feature type="chain" id="PRO_5034214848" evidence="2">
    <location>
        <begin position="25"/>
        <end position="461"/>
    </location>
</feature>
<name>A0A8I2YJ79_9AGAM</name>
<comment type="caution">
    <text evidence="4">The sequence shown here is derived from an EMBL/GenBank/DDBJ whole genome shotgun (WGS) entry which is preliminary data.</text>
</comment>
<reference evidence="4" key="1">
    <citation type="submission" date="2021-03" db="EMBL/GenBank/DDBJ databases">
        <title>Evolutionary innovations through gain and loss of genes in the ectomycorrhizal Boletales.</title>
        <authorList>
            <person name="Wu G."/>
            <person name="Miyauchi S."/>
            <person name="Morin E."/>
            <person name="Yang Z.-L."/>
            <person name="Xu J."/>
            <person name="Martin F.M."/>
        </authorList>
    </citation>
    <scope>NUCLEOTIDE SEQUENCE</scope>
    <source>
        <strain evidence="4">BR01</strain>
    </source>
</reference>
<accession>A0A8I2YJ79</accession>
<dbReference type="GO" id="GO:0003950">
    <property type="term" value="F:NAD+ poly-ADP-ribosyltransferase activity"/>
    <property type="evidence" value="ECO:0007669"/>
    <property type="project" value="InterPro"/>
</dbReference>
<feature type="region of interest" description="Disordered" evidence="1">
    <location>
        <begin position="26"/>
        <end position="57"/>
    </location>
</feature>